<dbReference type="Proteomes" id="UP001320702">
    <property type="component" value="Unassembled WGS sequence"/>
</dbReference>
<dbReference type="SUPFAM" id="SSF53850">
    <property type="entry name" value="Periplasmic binding protein-like II"/>
    <property type="match status" value="1"/>
</dbReference>
<evidence type="ECO:0000256" key="2">
    <source>
        <dbReference type="SAM" id="SignalP"/>
    </source>
</evidence>
<name>A0ABT2K8I3_9RHOB</name>
<evidence type="ECO:0000256" key="1">
    <source>
        <dbReference type="ARBA" id="ARBA00022729"/>
    </source>
</evidence>
<sequence>MMAGWRMLLPLISCLAAPALAQPVPEATQDYGRSDAPFAILVRSTTDIALFGPVLDGFVAANPDIRVDYEQWGSNDLYAVSLAECRSGAETADLLISSAVDHQVKLVNDGCARSHSSPLTEALPAEANWRDELFGITQEPAVMVYNSDLVPAQEAPRTRFDLIDLLRPEGSRYEGKVATYDIEESGLGYLFAFVDAQQATTFGSLIEAFARSRAVSTCCSAEIIDGVASGQYVLAYNVLGSYALDRAEQADNLVVVAPQDYTLVLSRGAMIPRNAPNPVSAGLLLDFLVSDQGRRAMAAEHLYGDATAVAPDSLGQNEAVLRPIPLSPVLLVGLDRQKRAHFLALWRDTFARPQRGATTPSE</sequence>
<gene>
    <name evidence="3" type="ORF">MU516_04685</name>
</gene>
<evidence type="ECO:0000313" key="3">
    <source>
        <dbReference type="EMBL" id="MCT4332165.1"/>
    </source>
</evidence>
<keyword evidence="4" id="KW-1185">Reference proteome</keyword>
<reference evidence="3 4" key="1">
    <citation type="submission" date="2022-04" db="EMBL/GenBank/DDBJ databases">
        <title>Paracoccus sp. YLB-12 draft genome sequence.</title>
        <authorList>
            <person name="Yu L."/>
        </authorList>
    </citation>
    <scope>NUCLEOTIDE SEQUENCE [LARGE SCALE GENOMIC DNA]</scope>
    <source>
        <strain evidence="3 4">YLB-12</strain>
    </source>
</reference>
<dbReference type="PANTHER" id="PTHR30006:SF25">
    <property type="entry name" value="PHOSPHOGLYCERATE TRANSPORT REGULATORY PROTEIN PGTC"/>
    <property type="match status" value="1"/>
</dbReference>
<organism evidence="3 4">
    <name type="scientific">Paracoccus maritimus</name>
    <dbReference type="NCBI Taxonomy" id="2933292"/>
    <lineage>
        <taxon>Bacteria</taxon>
        <taxon>Pseudomonadati</taxon>
        <taxon>Pseudomonadota</taxon>
        <taxon>Alphaproteobacteria</taxon>
        <taxon>Rhodobacterales</taxon>
        <taxon>Paracoccaceae</taxon>
        <taxon>Paracoccus</taxon>
    </lineage>
</organism>
<proteinExistence type="predicted"/>
<accession>A0ABT2K8I3</accession>
<feature type="chain" id="PRO_5045287942" evidence="2">
    <location>
        <begin position="22"/>
        <end position="362"/>
    </location>
</feature>
<comment type="caution">
    <text evidence="3">The sequence shown here is derived from an EMBL/GenBank/DDBJ whole genome shotgun (WGS) entry which is preliminary data.</text>
</comment>
<protein>
    <submittedName>
        <fullName evidence="3">ABC transporter substrate-binding protein</fullName>
    </submittedName>
</protein>
<dbReference type="Pfam" id="PF13343">
    <property type="entry name" value="SBP_bac_6"/>
    <property type="match status" value="1"/>
</dbReference>
<evidence type="ECO:0000313" key="4">
    <source>
        <dbReference type="Proteomes" id="UP001320702"/>
    </source>
</evidence>
<dbReference type="Gene3D" id="3.40.190.10">
    <property type="entry name" value="Periplasmic binding protein-like II"/>
    <property type="match status" value="2"/>
</dbReference>
<dbReference type="PANTHER" id="PTHR30006">
    <property type="entry name" value="THIAMINE-BINDING PERIPLASMIC PROTEIN-RELATED"/>
    <property type="match status" value="1"/>
</dbReference>
<keyword evidence="1 2" id="KW-0732">Signal</keyword>
<dbReference type="EMBL" id="JANAVZ010000002">
    <property type="protein sequence ID" value="MCT4332165.1"/>
    <property type="molecule type" value="Genomic_DNA"/>
</dbReference>
<feature type="signal peptide" evidence="2">
    <location>
        <begin position="1"/>
        <end position="21"/>
    </location>
</feature>